<dbReference type="Gene3D" id="3.30.9.10">
    <property type="entry name" value="D-Amino Acid Oxidase, subunit A, domain 2"/>
    <property type="match status" value="1"/>
</dbReference>
<protein>
    <submittedName>
        <fullName evidence="3">Oxidoreductase</fullName>
    </submittedName>
</protein>
<proteinExistence type="predicted"/>
<dbReference type="InterPro" id="IPR036188">
    <property type="entry name" value="FAD/NAD-bd_sf"/>
</dbReference>
<dbReference type="EMBL" id="LGLV01000018">
    <property type="protein sequence ID" value="OBZ92746.1"/>
    <property type="molecule type" value="Genomic_DNA"/>
</dbReference>
<keyword evidence="4" id="KW-1185">Reference proteome</keyword>
<dbReference type="PANTHER" id="PTHR13847:SF281">
    <property type="entry name" value="FAD DEPENDENT OXIDOREDUCTASE DOMAIN-CONTAINING PROTEIN"/>
    <property type="match status" value="1"/>
</dbReference>
<keyword evidence="1" id="KW-0560">Oxidoreductase</keyword>
<gene>
    <name evidence="3" type="ORF">ADU59_25580</name>
</gene>
<comment type="caution">
    <text evidence="3">The sequence shown here is derived from an EMBL/GenBank/DDBJ whole genome shotgun (WGS) entry which is preliminary data.</text>
</comment>
<evidence type="ECO:0000256" key="1">
    <source>
        <dbReference type="ARBA" id="ARBA00023002"/>
    </source>
</evidence>
<accession>A0A1C7NVM9</accession>
<feature type="domain" description="FAD dependent oxidoreductase" evidence="2">
    <location>
        <begin position="42"/>
        <end position="393"/>
    </location>
</feature>
<sequence>MSDRKGVAMPWQSPISPGISWYEAQVPERPDYPALSGSVETDVAIVGGGFTGLQAAYNLALKGVRVTLIDACRFGDGASGRNGGQLGTGQRWSPEEMEGSLGFERSKALFDLAEDAKAYLLDFSASHGIDIDYVPGQLNVCHKQRLEKDYRDSAEIAASRYGYPHQSFMGRDETVARLGSQRYLFGIRDTGTGHIQPMKLLVGLAKQAAQAGASLHEQTKALTINQANGRVTIETDKGTIRAERALIACNGYIGNLEPVTARHVMPIRSFIGATKILTEFPDVLPGGEAVADSRFVVRYFRKSKDGRLLFGGREAYTADNPRDISDHIRRQISEIYPSLENIEMTHAWGGSVGITMPRQPFVREVMPGVTSIGGYSGHGVMLSNYCGKLYADLVTGNRTDLDLFRDLNVPAFPGGTRFRSVLLFLALSWYALRDKF</sequence>
<dbReference type="PATRIC" id="fig|1612624.7.peg.2830"/>
<organism evidence="3 4">
    <name type="scientific">Pararhizobium polonicum</name>
    <dbReference type="NCBI Taxonomy" id="1612624"/>
    <lineage>
        <taxon>Bacteria</taxon>
        <taxon>Pseudomonadati</taxon>
        <taxon>Pseudomonadota</taxon>
        <taxon>Alphaproteobacteria</taxon>
        <taxon>Hyphomicrobiales</taxon>
        <taxon>Rhizobiaceae</taxon>
        <taxon>Rhizobium/Agrobacterium group</taxon>
        <taxon>Pararhizobium</taxon>
    </lineage>
</organism>
<dbReference type="GO" id="GO:0005737">
    <property type="term" value="C:cytoplasm"/>
    <property type="evidence" value="ECO:0007669"/>
    <property type="project" value="TreeGrafter"/>
</dbReference>
<dbReference type="Gene3D" id="3.50.50.60">
    <property type="entry name" value="FAD/NAD(P)-binding domain"/>
    <property type="match status" value="1"/>
</dbReference>
<evidence type="ECO:0000313" key="4">
    <source>
        <dbReference type="Proteomes" id="UP000093111"/>
    </source>
</evidence>
<dbReference type="Proteomes" id="UP000093111">
    <property type="component" value="Unassembled WGS sequence"/>
</dbReference>
<dbReference type="STRING" id="1612624.ADU59_25580"/>
<dbReference type="InterPro" id="IPR006076">
    <property type="entry name" value="FAD-dep_OxRdtase"/>
</dbReference>
<evidence type="ECO:0000313" key="3">
    <source>
        <dbReference type="EMBL" id="OBZ92746.1"/>
    </source>
</evidence>
<dbReference type="AlphaFoldDB" id="A0A1C7NVM9"/>
<evidence type="ECO:0000259" key="2">
    <source>
        <dbReference type="Pfam" id="PF01266"/>
    </source>
</evidence>
<dbReference type="PANTHER" id="PTHR13847">
    <property type="entry name" value="SARCOSINE DEHYDROGENASE-RELATED"/>
    <property type="match status" value="1"/>
</dbReference>
<name>A0A1C7NVM9_9HYPH</name>
<dbReference type="GO" id="GO:0016491">
    <property type="term" value="F:oxidoreductase activity"/>
    <property type="evidence" value="ECO:0007669"/>
    <property type="project" value="UniProtKB-KW"/>
</dbReference>
<reference evidence="3 4" key="1">
    <citation type="journal article" date="2016" name="Syst. Appl. Microbiol.">
        <title>Pararhizobium polonicum sp. nov. isolated from tumors on stone fruit rootstocks.</title>
        <authorList>
            <person name="Pulawska J."/>
            <person name="Kuzmanovic N."/>
            <person name="Willems A."/>
            <person name="Pothier J.F."/>
        </authorList>
    </citation>
    <scope>NUCLEOTIDE SEQUENCE [LARGE SCALE GENOMIC DNA]</scope>
    <source>
        <strain evidence="3 4">F5.1</strain>
    </source>
</reference>
<dbReference type="SUPFAM" id="SSF51905">
    <property type="entry name" value="FAD/NAD(P)-binding domain"/>
    <property type="match status" value="1"/>
</dbReference>
<dbReference type="Pfam" id="PF01266">
    <property type="entry name" value="DAO"/>
    <property type="match status" value="1"/>
</dbReference>